<feature type="domain" description="Cytochrome c" evidence="6">
    <location>
        <begin position="21"/>
        <end position="100"/>
    </location>
</feature>
<evidence type="ECO:0000259" key="6">
    <source>
        <dbReference type="PROSITE" id="PS51007"/>
    </source>
</evidence>
<keyword evidence="2 4" id="KW-0479">Metal-binding</keyword>
<evidence type="ECO:0000256" key="5">
    <source>
        <dbReference type="SAM" id="SignalP"/>
    </source>
</evidence>
<keyword evidence="8" id="KW-1185">Reference proteome</keyword>
<keyword evidence="1 4" id="KW-0349">Heme</keyword>
<keyword evidence="5" id="KW-0732">Signal</keyword>
<dbReference type="AlphaFoldDB" id="A0A1M7HFX4"/>
<gene>
    <name evidence="7" type="ORF">SAMN05444389_10670</name>
</gene>
<evidence type="ECO:0000256" key="3">
    <source>
        <dbReference type="ARBA" id="ARBA00023004"/>
    </source>
</evidence>
<dbReference type="RefSeq" id="WP_073066434.1">
    <property type="nucleotide sequence ID" value="NZ_FRCK01000006.1"/>
</dbReference>
<dbReference type="GO" id="GO:0046872">
    <property type="term" value="F:metal ion binding"/>
    <property type="evidence" value="ECO:0007669"/>
    <property type="project" value="UniProtKB-KW"/>
</dbReference>
<evidence type="ECO:0000313" key="8">
    <source>
        <dbReference type="Proteomes" id="UP000184444"/>
    </source>
</evidence>
<accession>A0A1M7HFX4</accession>
<protein>
    <submittedName>
        <fullName evidence="7">Cytochrome c553</fullName>
    </submittedName>
</protein>
<feature type="chain" id="PRO_5009926498" evidence="5">
    <location>
        <begin position="20"/>
        <end position="101"/>
    </location>
</feature>
<dbReference type="Pfam" id="PF00034">
    <property type="entry name" value="Cytochrom_C"/>
    <property type="match status" value="1"/>
</dbReference>
<dbReference type="InterPro" id="IPR036909">
    <property type="entry name" value="Cyt_c-like_dom_sf"/>
</dbReference>
<dbReference type="InterPro" id="IPR009056">
    <property type="entry name" value="Cyt_c-like_dom"/>
</dbReference>
<dbReference type="GO" id="GO:0009055">
    <property type="term" value="F:electron transfer activity"/>
    <property type="evidence" value="ECO:0007669"/>
    <property type="project" value="InterPro"/>
</dbReference>
<dbReference type="SUPFAM" id="SSF46626">
    <property type="entry name" value="Cytochrome c"/>
    <property type="match status" value="1"/>
</dbReference>
<evidence type="ECO:0000313" key="7">
    <source>
        <dbReference type="EMBL" id="SHM27338.1"/>
    </source>
</evidence>
<evidence type="ECO:0000256" key="4">
    <source>
        <dbReference type="PROSITE-ProRule" id="PRU00433"/>
    </source>
</evidence>
<name>A0A1M7HFX4_9RHOB</name>
<evidence type="ECO:0000256" key="2">
    <source>
        <dbReference type="ARBA" id="ARBA00022723"/>
    </source>
</evidence>
<evidence type="ECO:0000256" key="1">
    <source>
        <dbReference type="ARBA" id="ARBA00022617"/>
    </source>
</evidence>
<dbReference type="STRING" id="53463.SAMN05444389_10670"/>
<dbReference type="GO" id="GO:0020037">
    <property type="term" value="F:heme binding"/>
    <property type="evidence" value="ECO:0007669"/>
    <property type="project" value="InterPro"/>
</dbReference>
<sequence>MIHLLSILLLAAGLGAARAQELDPAAVQVLAGPCANCHGPGGGSPGAIPAIAGLPADAAAERMLAFREDTDPSATVMPRLMKGYGEDEIRALARWFAETPK</sequence>
<dbReference type="Gene3D" id="1.10.760.10">
    <property type="entry name" value="Cytochrome c-like domain"/>
    <property type="match status" value="1"/>
</dbReference>
<dbReference type="Proteomes" id="UP000184444">
    <property type="component" value="Unassembled WGS sequence"/>
</dbReference>
<dbReference type="EMBL" id="FRCK01000006">
    <property type="protein sequence ID" value="SHM27338.1"/>
    <property type="molecule type" value="Genomic_DNA"/>
</dbReference>
<proteinExistence type="predicted"/>
<reference evidence="8" key="1">
    <citation type="submission" date="2016-11" db="EMBL/GenBank/DDBJ databases">
        <authorList>
            <person name="Varghese N."/>
            <person name="Submissions S."/>
        </authorList>
    </citation>
    <scope>NUCLEOTIDE SEQUENCE [LARGE SCALE GENOMIC DNA]</scope>
    <source>
        <strain evidence="8">DSM 6637</strain>
    </source>
</reference>
<dbReference type="PROSITE" id="PS51007">
    <property type="entry name" value="CYTC"/>
    <property type="match status" value="1"/>
</dbReference>
<dbReference type="OrthoDB" id="9805828at2"/>
<organism evidence="7 8">
    <name type="scientific">Paracoccus solventivorans</name>
    <dbReference type="NCBI Taxonomy" id="53463"/>
    <lineage>
        <taxon>Bacteria</taxon>
        <taxon>Pseudomonadati</taxon>
        <taxon>Pseudomonadota</taxon>
        <taxon>Alphaproteobacteria</taxon>
        <taxon>Rhodobacterales</taxon>
        <taxon>Paracoccaceae</taxon>
        <taxon>Paracoccus</taxon>
    </lineage>
</organism>
<keyword evidence="3 4" id="KW-0408">Iron</keyword>
<feature type="signal peptide" evidence="5">
    <location>
        <begin position="1"/>
        <end position="19"/>
    </location>
</feature>